<dbReference type="AlphaFoldDB" id="A0A7K3NQZ6"/>
<evidence type="ECO:0008006" key="3">
    <source>
        <dbReference type="Google" id="ProtNLM"/>
    </source>
</evidence>
<name>A0A7K3NQZ6_9BACT</name>
<gene>
    <name evidence="1" type="ORF">G3N56_17995</name>
</gene>
<sequence>MRTTPMRRTFLPTLFLAISLLWSPAGLRAQTDDLTLFLPAILAANQAMVFVTEGASFSPVIVVTGNPDIRWTFADGTTSTSATPTKNYGSAARRENRLVVTPWSAVTRINIGYDAGDGGTYDIEFVPDQQVSEVRGLHLVAPTLAQWCSSYNRIPSLDFSNFQNLNTIECYLSGHLTQVRLGNTPKLRRACFEDCSLTSLDLSGSPNLEDLRGAVNDYPTIAFGATGAHVWHICVRDNPQFTNRGLFADMTPFPLISELFIWNDNQAGTLRIPATSPDNAVSILAWDNAYAALDLSGALQNLGATASVQLLRNNLTSINITGCRQITELDLQDNLLSSATLDTLLATLDALGRSQDNTPEGTTLRVDIRGNAAPGDDGYAHAENLAAKGWTVAATGWTLEPGLPDNGEQRIDFVTSGDATSMRCDFRGASTVGVWHWSDGTTSPAASGEAAAKTGLGAGLHAHHLTISNGAALLRFGAGAGGAGQLTSMTGFENCPALGILFAYQEALLTALGHTNATRVREYHLKGAALSAAAMDQIFEDAVASEVFNGMMWSDNAGTAASEAARATLTLRGWTLDTQ</sequence>
<keyword evidence="2" id="KW-1185">Reference proteome</keyword>
<dbReference type="SUPFAM" id="SSF52058">
    <property type="entry name" value="L domain-like"/>
    <property type="match status" value="1"/>
</dbReference>
<dbReference type="EMBL" id="JAAGRQ010000121">
    <property type="protein sequence ID" value="NDY58630.1"/>
    <property type="molecule type" value="Genomic_DNA"/>
</dbReference>
<protein>
    <recommendedName>
        <fullName evidence="3">Leucine-rich repeat domain-containing protein</fullName>
    </recommendedName>
</protein>
<organism evidence="1 2">
    <name type="scientific">Desulfolutivibrio sulfodismutans</name>
    <dbReference type="NCBI Taxonomy" id="63561"/>
    <lineage>
        <taxon>Bacteria</taxon>
        <taxon>Pseudomonadati</taxon>
        <taxon>Thermodesulfobacteriota</taxon>
        <taxon>Desulfovibrionia</taxon>
        <taxon>Desulfovibrionales</taxon>
        <taxon>Desulfovibrionaceae</taxon>
        <taxon>Desulfolutivibrio</taxon>
    </lineage>
</organism>
<accession>A0A7K3NQZ6</accession>
<evidence type="ECO:0000313" key="2">
    <source>
        <dbReference type="Proteomes" id="UP000469724"/>
    </source>
</evidence>
<proteinExistence type="predicted"/>
<dbReference type="RefSeq" id="WP_163303701.1">
    <property type="nucleotide sequence ID" value="NZ_JAAGRQ010000121.1"/>
</dbReference>
<reference evidence="1 2" key="1">
    <citation type="submission" date="2020-02" db="EMBL/GenBank/DDBJ databases">
        <title>Comparative genomics of sulfur disproportionating microorganisms.</title>
        <authorList>
            <person name="Ward L.M."/>
            <person name="Bertran E."/>
            <person name="Johnston D.T."/>
        </authorList>
    </citation>
    <scope>NUCLEOTIDE SEQUENCE [LARGE SCALE GENOMIC DNA]</scope>
    <source>
        <strain evidence="1 2">DSM 3696</strain>
    </source>
</reference>
<dbReference type="InterPro" id="IPR032675">
    <property type="entry name" value="LRR_dom_sf"/>
</dbReference>
<comment type="caution">
    <text evidence="1">The sequence shown here is derived from an EMBL/GenBank/DDBJ whole genome shotgun (WGS) entry which is preliminary data.</text>
</comment>
<dbReference type="Gene3D" id="3.80.10.10">
    <property type="entry name" value="Ribonuclease Inhibitor"/>
    <property type="match status" value="1"/>
</dbReference>
<evidence type="ECO:0000313" key="1">
    <source>
        <dbReference type="EMBL" id="NDY58630.1"/>
    </source>
</evidence>
<dbReference type="Proteomes" id="UP000469724">
    <property type="component" value="Unassembled WGS sequence"/>
</dbReference>